<comment type="caution">
    <text evidence="1">The sequence shown here is derived from an EMBL/GenBank/DDBJ whole genome shotgun (WGS) entry which is preliminary data.</text>
</comment>
<dbReference type="Proteomes" id="UP000766629">
    <property type="component" value="Unassembled WGS sequence"/>
</dbReference>
<keyword evidence="2" id="KW-1185">Reference proteome</keyword>
<dbReference type="RefSeq" id="WP_222507338.1">
    <property type="nucleotide sequence ID" value="NZ_JAHVJA010000001.1"/>
</dbReference>
<dbReference type="EMBL" id="JAHVJA010000001">
    <property type="protein sequence ID" value="MBY6138525.1"/>
    <property type="molecule type" value="Genomic_DNA"/>
</dbReference>
<name>A0ABS7NBE2_9RHOB</name>
<organism evidence="1 2">
    <name type="scientific">Leisingera daeponensis</name>
    <dbReference type="NCBI Taxonomy" id="405746"/>
    <lineage>
        <taxon>Bacteria</taxon>
        <taxon>Pseudomonadati</taxon>
        <taxon>Pseudomonadota</taxon>
        <taxon>Alphaproteobacteria</taxon>
        <taxon>Rhodobacterales</taxon>
        <taxon>Roseobacteraceae</taxon>
        <taxon>Leisingera</taxon>
    </lineage>
</organism>
<accession>A0ABS7NBE2</accession>
<gene>
    <name evidence="1" type="ORF">KUV26_03675</name>
</gene>
<sequence length="68" mass="7461">MRRIIRSAAPLGILPDQVRAMIPRDWILIARGYADQAKAGKPGADAPSRAETDELVRLYYERHGSGAA</sequence>
<reference evidence="1 2" key="1">
    <citation type="submission" date="2021-06" db="EMBL/GenBank/DDBJ databases">
        <title>50 bacteria genomes isolated from Dapeng, Shenzhen, China.</title>
        <authorList>
            <person name="Zheng W."/>
            <person name="Yu S."/>
            <person name="Huang Y."/>
        </authorList>
    </citation>
    <scope>NUCLEOTIDE SEQUENCE [LARGE SCALE GENOMIC DNA]</scope>
    <source>
        <strain evidence="1 2">DP1N14-2</strain>
    </source>
</reference>
<protein>
    <submittedName>
        <fullName evidence="1">Uncharacterized protein</fullName>
    </submittedName>
</protein>
<evidence type="ECO:0000313" key="2">
    <source>
        <dbReference type="Proteomes" id="UP000766629"/>
    </source>
</evidence>
<proteinExistence type="predicted"/>
<evidence type="ECO:0000313" key="1">
    <source>
        <dbReference type="EMBL" id="MBY6138525.1"/>
    </source>
</evidence>